<comment type="caution">
    <text evidence="1">The sequence shown here is derived from an EMBL/GenBank/DDBJ whole genome shotgun (WGS) entry which is preliminary data.</text>
</comment>
<accession>A0ACC1P9J3</accession>
<keyword evidence="2" id="KW-1185">Reference proteome</keyword>
<reference evidence="1" key="1">
    <citation type="submission" date="2022-08" db="EMBL/GenBank/DDBJ databases">
        <title>Genome Sequence of Pycnoporus sanguineus.</title>
        <authorList>
            <person name="Buettner E."/>
        </authorList>
    </citation>
    <scope>NUCLEOTIDE SEQUENCE</scope>
    <source>
        <strain evidence="1">CG-C14</strain>
    </source>
</reference>
<organism evidence="1 2">
    <name type="scientific">Trametes sanguinea</name>
    <dbReference type="NCBI Taxonomy" id="158606"/>
    <lineage>
        <taxon>Eukaryota</taxon>
        <taxon>Fungi</taxon>
        <taxon>Dikarya</taxon>
        <taxon>Basidiomycota</taxon>
        <taxon>Agaricomycotina</taxon>
        <taxon>Agaricomycetes</taxon>
        <taxon>Polyporales</taxon>
        <taxon>Polyporaceae</taxon>
        <taxon>Trametes</taxon>
    </lineage>
</organism>
<dbReference type="EMBL" id="JANSHE010002894">
    <property type="protein sequence ID" value="KAJ2988858.1"/>
    <property type="molecule type" value="Genomic_DNA"/>
</dbReference>
<name>A0ACC1P9J3_9APHY</name>
<sequence>MADGSQENQELITALHLFTTSNMCELVGITLLAYDHLLTLSGEIRFVWDRKFSGATVIFVLNRYVNLFSKIVLPISTFWWPNQTDKVLGSSIALDSLTESDVDVVAVQLQYSDQNASANLDSSRLRQSSPLYEFTNMYHYIRSVAATFDYPLYGCGEDVALTPKQLQHCVTLQATLLALNVADLIVLRTNVLFDPLPVFIDVFTCILISRFMLNLRQVAEIGSGNPSSTLRTSEPLSRMSTVHFAANLVGDLGSPLVHGGWKPALHDEYPDTRSYVDSDDDLEFSRDALTGGWESPLNTLAPDSTEPGTDALSTRDRHSRQRSRKCQLVLGVERTELIILQWVQTLLMICKCSGTITVLYFTCLSITLTLCIALTWVQRRLGGVGISAFDRQQQSQRSFAELSSEISQAQVDLLHAQLAQFRSALAHYASTHRDRIRKEPSSDMPSNKCVQRS</sequence>
<gene>
    <name evidence="1" type="ORF">NUW54_g8980</name>
</gene>
<evidence type="ECO:0000313" key="2">
    <source>
        <dbReference type="Proteomes" id="UP001144978"/>
    </source>
</evidence>
<evidence type="ECO:0000313" key="1">
    <source>
        <dbReference type="EMBL" id="KAJ2988858.1"/>
    </source>
</evidence>
<dbReference type="Proteomes" id="UP001144978">
    <property type="component" value="Unassembled WGS sequence"/>
</dbReference>
<proteinExistence type="predicted"/>
<protein>
    <submittedName>
        <fullName evidence="1">Uncharacterized protein</fullName>
    </submittedName>
</protein>